<protein>
    <recommendedName>
        <fullName evidence="8">50S ribosomal protein L18</fullName>
    </recommendedName>
</protein>
<dbReference type="InterPro" id="IPR057268">
    <property type="entry name" value="Ribosomal_L18"/>
</dbReference>
<evidence type="ECO:0000256" key="4">
    <source>
        <dbReference type="ARBA" id="ARBA00022980"/>
    </source>
</evidence>
<dbReference type="Pfam" id="PF00861">
    <property type="entry name" value="Ribosomal_L18p"/>
    <property type="match status" value="1"/>
</dbReference>
<evidence type="ECO:0000256" key="3">
    <source>
        <dbReference type="ARBA" id="ARBA00022884"/>
    </source>
</evidence>
<dbReference type="PANTHER" id="PTHR12899:SF3">
    <property type="entry name" value="LARGE RIBOSOMAL SUBUNIT PROTEIN UL18M"/>
    <property type="match status" value="1"/>
</dbReference>
<dbReference type="PANTHER" id="PTHR12899">
    <property type="entry name" value="39S RIBOSOMAL PROTEIN L18, MITOCHONDRIAL"/>
    <property type="match status" value="1"/>
</dbReference>
<evidence type="ECO:0008006" key="8">
    <source>
        <dbReference type="Google" id="ProtNLM"/>
    </source>
</evidence>
<sequence>MSQFTKQLRRNERRRNRSKKTSMYHALYPRLVVYRSNNHIEAQIINDFERKTLVSGSSRDKEILDKIKKKVDKTEVSRLVGENLAKKAKEKKISQVIFDRNGYPYHGRIKAFADGVRDGGLKI</sequence>
<evidence type="ECO:0000256" key="1">
    <source>
        <dbReference type="ARBA" id="ARBA00007116"/>
    </source>
</evidence>
<feature type="region of interest" description="Disordered" evidence="6">
    <location>
        <begin position="1"/>
        <end position="21"/>
    </location>
</feature>
<dbReference type="EMBL" id="UINC01031684">
    <property type="protein sequence ID" value="SVB18120.1"/>
    <property type="molecule type" value="Genomic_DNA"/>
</dbReference>
<evidence type="ECO:0000256" key="6">
    <source>
        <dbReference type="SAM" id="MobiDB-lite"/>
    </source>
</evidence>
<dbReference type="Gene3D" id="3.30.420.100">
    <property type="match status" value="1"/>
</dbReference>
<dbReference type="InterPro" id="IPR005484">
    <property type="entry name" value="Ribosomal_uL18_bac/plant/anim"/>
</dbReference>
<keyword evidence="5" id="KW-0687">Ribonucleoprotein</keyword>
<keyword evidence="2" id="KW-0699">rRNA-binding</keyword>
<feature type="compositionally biased region" description="Basic residues" evidence="6">
    <location>
        <begin position="7"/>
        <end position="21"/>
    </location>
</feature>
<dbReference type="HAMAP" id="MF_01337_B">
    <property type="entry name" value="Ribosomal_uL18_B"/>
    <property type="match status" value="1"/>
</dbReference>
<organism evidence="7">
    <name type="scientific">marine metagenome</name>
    <dbReference type="NCBI Taxonomy" id="408172"/>
    <lineage>
        <taxon>unclassified sequences</taxon>
        <taxon>metagenomes</taxon>
        <taxon>ecological metagenomes</taxon>
    </lineage>
</organism>
<gene>
    <name evidence="7" type="ORF">METZ01_LOCUS170974</name>
</gene>
<dbReference type="GO" id="GO:0006412">
    <property type="term" value="P:translation"/>
    <property type="evidence" value="ECO:0007669"/>
    <property type="project" value="InterPro"/>
</dbReference>
<dbReference type="NCBIfam" id="TIGR00060">
    <property type="entry name" value="L18_bact"/>
    <property type="match status" value="1"/>
</dbReference>
<proteinExistence type="inferred from homology"/>
<dbReference type="GO" id="GO:0003735">
    <property type="term" value="F:structural constituent of ribosome"/>
    <property type="evidence" value="ECO:0007669"/>
    <property type="project" value="InterPro"/>
</dbReference>
<keyword evidence="3" id="KW-0694">RNA-binding</keyword>
<dbReference type="AlphaFoldDB" id="A0A382BWD8"/>
<evidence type="ECO:0000256" key="5">
    <source>
        <dbReference type="ARBA" id="ARBA00023274"/>
    </source>
</evidence>
<dbReference type="SUPFAM" id="SSF53137">
    <property type="entry name" value="Translational machinery components"/>
    <property type="match status" value="1"/>
</dbReference>
<accession>A0A382BWD8</accession>
<evidence type="ECO:0000313" key="7">
    <source>
        <dbReference type="EMBL" id="SVB18120.1"/>
    </source>
</evidence>
<dbReference type="CDD" id="cd00432">
    <property type="entry name" value="Ribosomal_L18_L5e"/>
    <property type="match status" value="1"/>
</dbReference>
<keyword evidence="4" id="KW-0689">Ribosomal protein</keyword>
<dbReference type="GO" id="GO:0008097">
    <property type="term" value="F:5S rRNA binding"/>
    <property type="evidence" value="ECO:0007669"/>
    <property type="project" value="TreeGrafter"/>
</dbReference>
<dbReference type="GO" id="GO:0022625">
    <property type="term" value="C:cytosolic large ribosomal subunit"/>
    <property type="evidence" value="ECO:0007669"/>
    <property type="project" value="TreeGrafter"/>
</dbReference>
<dbReference type="FunFam" id="3.30.420.100:FF:000001">
    <property type="entry name" value="50S ribosomal protein L18"/>
    <property type="match status" value="1"/>
</dbReference>
<comment type="similarity">
    <text evidence="1">Belongs to the universal ribosomal protein uL18 family.</text>
</comment>
<name>A0A382BWD8_9ZZZZ</name>
<dbReference type="InterPro" id="IPR004389">
    <property type="entry name" value="Ribosomal_uL18_bac-type"/>
</dbReference>
<evidence type="ECO:0000256" key="2">
    <source>
        <dbReference type="ARBA" id="ARBA00022730"/>
    </source>
</evidence>
<reference evidence="7" key="1">
    <citation type="submission" date="2018-05" db="EMBL/GenBank/DDBJ databases">
        <authorList>
            <person name="Lanie J.A."/>
            <person name="Ng W.-L."/>
            <person name="Kazmierczak K.M."/>
            <person name="Andrzejewski T.M."/>
            <person name="Davidsen T.M."/>
            <person name="Wayne K.J."/>
            <person name="Tettelin H."/>
            <person name="Glass J.I."/>
            <person name="Rusch D."/>
            <person name="Podicherti R."/>
            <person name="Tsui H.-C.T."/>
            <person name="Winkler M.E."/>
        </authorList>
    </citation>
    <scope>NUCLEOTIDE SEQUENCE</scope>
</reference>